<dbReference type="InterPro" id="IPR011990">
    <property type="entry name" value="TPR-like_helical_dom_sf"/>
</dbReference>
<name>A0ABS9Q9G2_9HYPH</name>
<sequence length="260" mass="28358">MIQISSHLEKADLDGALQAALTQVKTQPTDTQARRLLIDLLIVAGDFERADKQADILSKTSVDTALAMGLLRGRLRAASARQAWFSDGAVPAFPEGPTDRDRAAMELAVARREGDAQSVKIALEALTAMSETGGLKVNGKPVQSFRDADDRIPHALEVLCTDGSYMWIDFSLVEDVTFPQIKVVRDLAWRPAKLTMRDGSETEVIVCSTYFVTDPTNDERLARSTDWVEEAGIVYGRGQKTFLIDDDAITAVDLTSLSAA</sequence>
<proteinExistence type="predicted"/>
<dbReference type="Proteomes" id="UP001201701">
    <property type="component" value="Unassembled WGS sequence"/>
</dbReference>
<dbReference type="InterPro" id="IPR009211">
    <property type="entry name" value="TagJ"/>
</dbReference>
<dbReference type="Gene3D" id="1.25.40.10">
    <property type="entry name" value="Tetratricopeptide repeat domain"/>
    <property type="match status" value="1"/>
</dbReference>
<comment type="caution">
    <text evidence="1">The sequence shown here is derived from an EMBL/GenBank/DDBJ whole genome shotgun (WGS) entry which is preliminary data.</text>
</comment>
<accession>A0ABS9Q9G2</accession>
<organism evidence="1 2">
    <name type="scientific">Mesorhizobium retamae</name>
    <dbReference type="NCBI Taxonomy" id="2912854"/>
    <lineage>
        <taxon>Bacteria</taxon>
        <taxon>Pseudomonadati</taxon>
        <taxon>Pseudomonadota</taxon>
        <taxon>Alphaproteobacteria</taxon>
        <taxon>Hyphomicrobiales</taxon>
        <taxon>Phyllobacteriaceae</taxon>
        <taxon>Mesorhizobium</taxon>
    </lineage>
</organism>
<dbReference type="RefSeq" id="WP_239362014.1">
    <property type="nucleotide sequence ID" value="NZ_JAKREW010000001.1"/>
</dbReference>
<dbReference type="EMBL" id="JAKREW010000001">
    <property type="protein sequence ID" value="MCG7504052.1"/>
    <property type="molecule type" value="Genomic_DNA"/>
</dbReference>
<dbReference type="PIRSF" id="PIRSF029288">
    <property type="entry name" value="SciE_ImpE"/>
    <property type="match status" value="1"/>
</dbReference>
<reference evidence="1 2" key="1">
    <citation type="submission" date="2022-02" db="EMBL/GenBank/DDBJ databases">
        <title>Draft genome sequence of Mezorhizobium retamae strain IRAMC:0171 isolated from Retama raetam nodules.</title>
        <authorList>
            <person name="Bengaied R."/>
            <person name="Sbissi I."/>
            <person name="Huber K."/>
            <person name="Ghodbane F."/>
            <person name="Nouioui I."/>
            <person name="Tarhouni M."/>
            <person name="Gtari M."/>
        </authorList>
    </citation>
    <scope>NUCLEOTIDE SEQUENCE [LARGE SCALE GENOMIC DNA]</scope>
    <source>
        <strain evidence="1 2">IRAMC:0171</strain>
    </source>
</reference>
<evidence type="ECO:0000313" key="2">
    <source>
        <dbReference type="Proteomes" id="UP001201701"/>
    </source>
</evidence>
<evidence type="ECO:0000313" key="1">
    <source>
        <dbReference type="EMBL" id="MCG7504052.1"/>
    </source>
</evidence>
<gene>
    <name evidence="1" type="ORF">L4923_03375</name>
</gene>
<dbReference type="Pfam" id="PF07024">
    <property type="entry name" value="ImpE"/>
    <property type="match status" value="1"/>
</dbReference>
<protein>
    <submittedName>
        <fullName evidence="1">Nitrogen fixation protein</fullName>
    </submittedName>
</protein>
<keyword evidence="2" id="KW-1185">Reference proteome</keyword>
<dbReference type="SUPFAM" id="SSF144059">
    <property type="entry name" value="ImpE-like"/>
    <property type="match status" value="1"/>
</dbReference>